<dbReference type="EMBL" id="JAGKSQ010000011">
    <property type="protein sequence ID" value="MBP3953234.1"/>
    <property type="molecule type" value="Genomic_DNA"/>
</dbReference>
<dbReference type="PANTHER" id="PTHR30036:SF1">
    <property type="entry name" value="D-XYLOSE-BINDING PERIPLASMIC PROTEIN"/>
    <property type="match status" value="1"/>
</dbReference>
<dbReference type="Gene3D" id="3.40.50.2300">
    <property type="match status" value="2"/>
</dbReference>
<dbReference type="InterPro" id="IPR025997">
    <property type="entry name" value="SBP_2_dom"/>
</dbReference>
<evidence type="ECO:0000256" key="3">
    <source>
        <dbReference type="SAM" id="SignalP"/>
    </source>
</evidence>
<keyword evidence="2 3" id="KW-0732">Signal</keyword>
<protein>
    <submittedName>
        <fullName evidence="5">Substrate-binding domain-containing protein</fullName>
    </submittedName>
</protein>
<dbReference type="AlphaFoldDB" id="A0A941AU09"/>
<proteinExistence type="predicted"/>
<evidence type="ECO:0000259" key="4">
    <source>
        <dbReference type="Pfam" id="PF13407"/>
    </source>
</evidence>
<name>A0A941AU09_9BACI</name>
<organism evidence="5 6">
    <name type="scientific">Halalkalibacter suaedae</name>
    <dbReference type="NCBI Taxonomy" id="2822140"/>
    <lineage>
        <taxon>Bacteria</taxon>
        <taxon>Bacillati</taxon>
        <taxon>Bacillota</taxon>
        <taxon>Bacilli</taxon>
        <taxon>Bacillales</taxon>
        <taxon>Bacillaceae</taxon>
        <taxon>Halalkalibacter</taxon>
    </lineage>
</organism>
<evidence type="ECO:0000256" key="1">
    <source>
        <dbReference type="ARBA" id="ARBA00004196"/>
    </source>
</evidence>
<dbReference type="Pfam" id="PF13407">
    <property type="entry name" value="Peripla_BP_4"/>
    <property type="match status" value="1"/>
</dbReference>
<dbReference type="PANTHER" id="PTHR30036">
    <property type="entry name" value="D-XYLOSE-BINDING PERIPLASMIC PROTEIN"/>
    <property type="match status" value="1"/>
</dbReference>
<dbReference type="InterPro" id="IPR050555">
    <property type="entry name" value="Bact_Solute-Bind_Prot2"/>
</dbReference>
<dbReference type="RefSeq" id="WP_210599092.1">
    <property type="nucleotide sequence ID" value="NZ_JAGKSQ010000011.1"/>
</dbReference>
<evidence type="ECO:0000256" key="2">
    <source>
        <dbReference type="ARBA" id="ARBA00022729"/>
    </source>
</evidence>
<feature type="chain" id="PRO_5037958053" evidence="3">
    <location>
        <begin position="31"/>
        <end position="353"/>
    </location>
</feature>
<reference evidence="5" key="1">
    <citation type="submission" date="2021-03" db="EMBL/GenBank/DDBJ databases">
        <title>Bacillus suaedae sp. nov., isolated from Suaeda aralocaspica.</title>
        <authorList>
            <person name="Lei R.F.R."/>
        </authorList>
    </citation>
    <scope>NUCLEOTIDE SEQUENCE</scope>
    <source>
        <strain evidence="5">YZJH907-2</strain>
    </source>
</reference>
<dbReference type="PROSITE" id="PS51257">
    <property type="entry name" value="PROKAR_LIPOPROTEIN"/>
    <property type="match status" value="1"/>
</dbReference>
<evidence type="ECO:0000313" key="5">
    <source>
        <dbReference type="EMBL" id="MBP3953234.1"/>
    </source>
</evidence>
<evidence type="ECO:0000313" key="6">
    <source>
        <dbReference type="Proteomes" id="UP000678228"/>
    </source>
</evidence>
<sequence>MSSKNKANRLLLLLSTLLLLVLGACNTESASDSNEDTDQKLRSNPDQIYVGFVLDTLREERWYRDKEAFEGAVRELGAEVKTLAANGNQQVQIQQAQLLINEGVDVLVVVPTDADGASEIVTLAHAAGVKVISYDRLIRGADLDYYLSFDNVKVGELQAQEIVNRVDQGTFAYVGGSETDNNAILFREGAMNVLKPFIDSGAINLVYDNYTENWEPERARDQLASFLASNSVQLDAVVAANDGTAGGVVEALGARAGEVEVSGQDAELAGVRRVAEGTQTMTVYKSIVLIAERAAELAIQVASGEEITTESTVNNGQADIPSILLEPIAVTAENIRETIIKEGHLSESDIYGE</sequence>
<dbReference type="GO" id="GO:0030288">
    <property type="term" value="C:outer membrane-bounded periplasmic space"/>
    <property type="evidence" value="ECO:0007669"/>
    <property type="project" value="TreeGrafter"/>
</dbReference>
<comment type="caution">
    <text evidence="5">The sequence shown here is derived from an EMBL/GenBank/DDBJ whole genome shotgun (WGS) entry which is preliminary data.</text>
</comment>
<feature type="signal peptide" evidence="3">
    <location>
        <begin position="1"/>
        <end position="30"/>
    </location>
</feature>
<feature type="domain" description="Periplasmic binding protein" evidence="4">
    <location>
        <begin position="50"/>
        <end position="306"/>
    </location>
</feature>
<dbReference type="Proteomes" id="UP000678228">
    <property type="component" value="Unassembled WGS sequence"/>
</dbReference>
<accession>A0A941AU09</accession>
<keyword evidence="6" id="KW-1185">Reference proteome</keyword>
<dbReference type="InterPro" id="IPR028082">
    <property type="entry name" value="Peripla_BP_I"/>
</dbReference>
<dbReference type="GO" id="GO:0030246">
    <property type="term" value="F:carbohydrate binding"/>
    <property type="evidence" value="ECO:0007669"/>
    <property type="project" value="TreeGrafter"/>
</dbReference>
<gene>
    <name evidence="5" type="ORF">J7W16_19090</name>
</gene>
<dbReference type="SUPFAM" id="SSF53822">
    <property type="entry name" value="Periplasmic binding protein-like I"/>
    <property type="match status" value="1"/>
</dbReference>
<comment type="subcellular location">
    <subcellularLocation>
        <location evidence="1">Cell envelope</location>
    </subcellularLocation>
</comment>